<dbReference type="InterPro" id="IPR029472">
    <property type="entry name" value="Copia-like_N"/>
</dbReference>
<evidence type="ECO:0000313" key="3">
    <source>
        <dbReference type="Proteomes" id="UP001159364"/>
    </source>
</evidence>
<evidence type="ECO:0000313" key="2">
    <source>
        <dbReference type="EMBL" id="KAJ8774922.1"/>
    </source>
</evidence>
<dbReference type="AlphaFoldDB" id="A0AAV8U6H1"/>
<evidence type="ECO:0000259" key="1">
    <source>
        <dbReference type="Pfam" id="PF14244"/>
    </source>
</evidence>
<name>A0AAV8U6H1_9ROSI</name>
<accession>A0AAV8U6H1</accession>
<dbReference type="EMBL" id="JAIWQS010000001">
    <property type="protein sequence ID" value="KAJ8774922.1"/>
    <property type="molecule type" value="Genomic_DNA"/>
</dbReference>
<keyword evidence="3" id="KW-1185">Reference proteome</keyword>
<dbReference type="PANTHER" id="PTHR37610:SF45">
    <property type="entry name" value="RETROTRANSPOSON GAG DOMAIN-CONTAINING PROTEIN"/>
    <property type="match status" value="1"/>
</dbReference>
<dbReference type="CDD" id="cd09272">
    <property type="entry name" value="RNase_HI_RT_Ty1"/>
    <property type="match status" value="1"/>
</dbReference>
<sequence>MSGSIVPTSAPQQVVVQQDNFSFPVSIILDETNYQLWSQLMEMRISARNKLRYLTSDTVKPNTCDTNLATWITENNRVKKIWDAISKTFYDGSDETCLFELNKRSFSTKQNGRPLSTYYNELVSIFQEIDHRFMSQGDIVEGVVQLHSAMARLRVHIFLSGLDSEFEQVCGEILRKDPKLDLESTYAYVRREYQQRQTMGNQPIFESMAHGVCELLWIQNVLKDLEIQYGKPKNLHCDNKAAIEIAQNPVQHDRTKHVEVDRHFIKEKLDKKIICFPFVRSEDQLVDVLTIDFTGKVFHEAIDKLGTIDIFAPT</sequence>
<feature type="domain" description="Retrotransposon Copia-like N-terminal" evidence="1">
    <location>
        <begin position="25"/>
        <end position="62"/>
    </location>
</feature>
<reference evidence="2 3" key="1">
    <citation type="submission" date="2021-09" db="EMBL/GenBank/DDBJ databases">
        <title>Genomic insights and catalytic innovation underlie evolution of tropane alkaloids biosynthesis.</title>
        <authorList>
            <person name="Wang Y.-J."/>
            <person name="Tian T."/>
            <person name="Huang J.-P."/>
            <person name="Huang S.-X."/>
        </authorList>
    </citation>
    <scope>NUCLEOTIDE SEQUENCE [LARGE SCALE GENOMIC DNA]</scope>
    <source>
        <strain evidence="2">KIB-2018</strain>
        <tissue evidence="2">Leaf</tissue>
    </source>
</reference>
<organism evidence="2 3">
    <name type="scientific">Erythroxylum novogranatense</name>
    <dbReference type="NCBI Taxonomy" id="1862640"/>
    <lineage>
        <taxon>Eukaryota</taxon>
        <taxon>Viridiplantae</taxon>
        <taxon>Streptophyta</taxon>
        <taxon>Embryophyta</taxon>
        <taxon>Tracheophyta</taxon>
        <taxon>Spermatophyta</taxon>
        <taxon>Magnoliopsida</taxon>
        <taxon>eudicotyledons</taxon>
        <taxon>Gunneridae</taxon>
        <taxon>Pentapetalae</taxon>
        <taxon>rosids</taxon>
        <taxon>fabids</taxon>
        <taxon>Malpighiales</taxon>
        <taxon>Erythroxylaceae</taxon>
        <taxon>Erythroxylum</taxon>
    </lineage>
</organism>
<dbReference type="PANTHER" id="PTHR37610">
    <property type="entry name" value="CCHC-TYPE DOMAIN-CONTAINING PROTEIN"/>
    <property type="match status" value="1"/>
</dbReference>
<proteinExistence type="predicted"/>
<protein>
    <recommendedName>
        <fullName evidence="1">Retrotransposon Copia-like N-terminal domain-containing protein</fullName>
    </recommendedName>
</protein>
<dbReference type="Proteomes" id="UP001159364">
    <property type="component" value="Linkage Group LG01"/>
</dbReference>
<gene>
    <name evidence="2" type="ORF">K2173_019926</name>
</gene>
<dbReference type="Pfam" id="PF14244">
    <property type="entry name" value="Retrotran_gag_3"/>
    <property type="match status" value="1"/>
</dbReference>
<comment type="caution">
    <text evidence="2">The sequence shown here is derived from an EMBL/GenBank/DDBJ whole genome shotgun (WGS) entry which is preliminary data.</text>
</comment>